<evidence type="ECO:0000313" key="2">
    <source>
        <dbReference type="EMBL" id="CAJ0576904.1"/>
    </source>
</evidence>
<evidence type="ECO:0000313" key="3">
    <source>
        <dbReference type="Proteomes" id="UP001177023"/>
    </source>
</evidence>
<sequence length="363" mass="42123">MGLDKPYEHPVIYITLQQVKICFSVPVNCFTFYVIMFHTPRMMKDYKIYIAVYQLQASFLELCLELAGPELYFPMTGGYFYGMAKEFCDNYPGLTFLTILFTAGGFCATTMLCFHYRFSQIRIDLADSQSVWRTNLCTTLIFISGALVMMWIWQDIDLKNDDSEYLMVLQQRYPDFHAFLVTMPRAFFMISRKSYDFWVVEWTSFPTFTRFITLMVQTTIFSVLILSYRTQKRLNSHMSGMSAGLRNRQQKFFRALVIQVVVPFLGLIFPVLVIGYVGLYNTDWFGWMVIVPDQGIINGCTVIMCCHGIMSSISILVMYDPYRRFTASLLSLFIFRTKSRRFRASALAAGRLNRATVISATLF</sequence>
<dbReference type="Pfam" id="PF10318">
    <property type="entry name" value="7TM_GPCR_Srh"/>
    <property type="match status" value="1"/>
</dbReference>
<gene>
    <name evidence="2" type="ORF">MSPICULIGERA_LOCUS15186</name>
</gene>
<feature type="transmembrane region" description="Helical" evidence="1">
    <location>
        <begin position="48"/>
        <end position="73"/>
    </location>
</feature>
<feature type="non-terminal residue" evidence="2">
    <location>
        <position position="363"/>
    </location>
</feature>
<dbReference type="InterPro" id="IPR053220">
    <property type="entry name" value="Nematode_rcpt-like_serp_H"/>
</dbReference>
<feature type="transmembrane region" description="Helical" evidence="1">
    <location>
        <begin position="296"/>
        <end position="319"/>
    </location>
</feature>
<comment type="caution">
    <text evidence="2">The sequence shown here is derived from an EMBL/GenBank/DDBJ whole genome shotgun (WGS) entry which is preliminary data.</text>
</comment>
<dbReference type="AlphaFoldDB" id="A0AA36CXJ0"/>
<dbReference type="PANTHER" id="PTHR22941:SF307">
    <property type="entry name" value="SERPENTINE RECEPTOR, CLASS H"/>
    <property type="match status" value="1"/>
</dbReference>
<feature type="transmembrane region" description="Helical" evidence="1">
    <location>
        <begin position="93"/>
        <end position="114"/>
    </location>
</feature>
<reference evidence="2" key="1">
    <citation type="submission" date="2023-06" db="EMBL/GenBank/DDBJ databases">
        <authorList>
            <person name="Delattre M."/>
        </authorList>
    </citation>
    <scope>NUCLEOTIDE SEQUENCE</scope>
    <source>
        <strain evidence="2">AF72</strain>
    </source>
</reference>
<dbReference type="EMBL" id="CATQJA010002647">
    <property type="protein sequence ID" value="CAJ0576904.1"/>
    <property type="molecule type" value="Genomic_DNA"/>
</dbReference>
<dbReference type="Proteomes" id="UP001177023">
    <property type="component" value="Unassembled WGS sequence"/>
</dbReference>
<protein>
    <submittedName>
        <fullName evidence="2">Uncharacterized protein</fullName>
    </submittedName>
</protein>
<feature type="transmembrane region" description="Helical" evidence="1">
    <location>
        <begin position="12"/>
        <end position="36"/>
    </location>
</feature>
<keyword evidence="1" id="KW-0812">Transmembrane</keyword>
<keyword evidence="3" id="KW-1185">Reference proteome</keyword>
<name>A0AA36CXJ0_9BILA</name>
<keyword evidence="1" id="KW-1133">Transmembrane helix</keyword>
<dbReference type="PANTHER" id="PTHR22941">
    <property type="entry name" value="SERPENTINE RECEPTOR"/>
    <property type="match status" value="1"/>
</dbReference>
<accession>A0AA36CXJ0</accession>
<feature type="transmembrane region" description="Helical" evidence="1">
    <location>
        <begin position="135"/>
        <end position="153"/>
    </location>
</feature>
<proteinExistence type="predicted"/>
<keyword evidence="1" id="KW-0472">Membrane</keyword>
<feature type="transmembrane region" description="Helical" evidence="1">
    <location>
        <begin position="211"/>
        <end position="231"/>
    </location>
</feature>
<organism evidence="2 3">
    <name type="scientific">Mesorhabditis spiculigera</name>
    <dbReference type="NCBI Taxonomy" id="96644"/>
    <lineage>
        <taxon>Eukaryota</taxon>
        <taxon>Metazoa</taxon>
        <taxon>Ecdysozoa</taxon>
        <taxon>Nematoda</taxon>
        <taxon>Chromadorea</taxon>
        <taxon>Rhabditida</taxon>
        <taxon>Rhabditina</taxon>
        <taxon>Rhabditomorpha</taxon>
        <taxon>Rhabditoidea</taxon>
        <taxon>Rhabditidae</taxon>
        <taxon>Mesorhabditinae</taxon>
        <taxon>Mesorhabditis</taxon>
    </lineage>
</organism>
<evidence type="ECO:0000256" key="1">
    <source>
        <dbReference type="SAM" id="Phobius"/>
    </source>
</evidence>
<feature type="transmembrane region" description="Helical" evidence="1">
    <location>
        <begin position="252"/>
        <end position="276"/>
    </location>
</feature>
<dbReference type="InterPro" id="IPR019422">
    <property type="entry name" value="7TM_GPCR_serpentine_rcpt_Srh"/>
</dbReference>